<keyword evidence="4" id="KW-1185">Reference proteome</keyword>
<dbReference type="Pfam" id="PF18476">
    <property type="entry name" value="PIN_8"/>
    <property type="match status" value="1"/>
</dbReference>
<dbReference type="AlphaFoldDB" id="A0A5M3XAD0"/>
<evidence type="ECO:0000256" key="1">
    <source>
        <dbReference type="SAM" id="MobiDB-lite"/>
    </source>
</evidence>
<organism evidence="3 4">
    <name type="scientific">Acrocarpospora macrocephala</name>
    <dbReference type="NCBI Taxonomy" id="150177"/>
    <lineage>
        <taxon>Bacteria</taxon>
        <taxon>Bacillati</taxon>
        <taxon>Actinomycetota</taxon>
        <taxon>Actinomycetes</taxon>
        <taxon>Streptosporangiales</taxon>
        <taxon>Streptosporangiaceae</taxon>
        <taxon>Acrocarpospora</taxon>
    </lineage>
</organism>
<gene>
    <name evidence="3" type="ORF">Amac_100590</name>
</gene>
<feature type="domain" description="PIN like" evidence="2">
    <location>
        <begin position="27"/>
        <end position="254"/>
    </location>
</feature>
<accession>A0A5M3XAD0</accession>
<dbReference type="Proteomes" id="UP000331127">
    <property type="component" value="Unassembled WGS sequence"/>
</dbReference>
<sequence length="444" mass="50575">MADLDSAFREYYPPAEEQRRTVMTKGLVCLDTNVLLDAYRFAPQAREELLNVLEKLGGRLWIPYQVAFEFHKNRISVIGDQAKAYISVLDAIEGITEYFKENVSDKIRTLGRTVALTQEEQQRILELIPESIFVAWQAIDDLKTQHGISLDMISEDPVLKRLEGLLKGKVGERPTPEAEQRAREEAKRRAAENIPPGFADQKNKADSSGDYLVWSQVLEEAKSRKMPILFVTRDTKDDWFRKEKGRTISARPELIREAREITGNDLVIMETRSFLFHSREYLDATVSDELLSQVEKLPEVESRPEFEDVASITTSAHRALLKACDLLQDRLKDEGAVIQEWIDSLIETQSDAELTYEEKSELVEKLSELYARSRDVLDRTSELNDVRISLLEPISRNSNSLVFHRDILATIINVLGPVQNRGSHLTLLDGRISIPKGGIGIKLR</sequence>
<protein>
    <recommendedName>
        <fullName evidence="2">PIN like domain-containing protein</fullName>
    </recommendedName>
</protein>
<name>A0A5M3XAD0_9ACTN</name>
<comment type="caution">
    <text evidence="3">The sequence shown here is derived from an EMBL/GenBank/DDBJ whole genome shotgun (WGS) entry which is preliminary data.</text>
</comment>
<feature type="region of interest" description="Disordered" evidence="1">
    <location>
        <begin position="170"/>
        <end position="205"/>
    </location>
</feature>
<reference evidence="3 4" key="1">
    <citation type="submission" date="2019-10" db="EMBL/GenBank/DDBJ databases">
        <title>Whole genome shotgun sequence of Acrocarpospora macrocephala NBRC 16266.</title>
        <authorList>
            <person name="Ichikawa N."/>
            <person name="Kimura A."/>
            <person name="Kitahashi Y."/>
            <person name="Komaki H."/>
            <person name="Oguchi A."/>
        </authorList>
    </citation>
    <scope>NUCLEOTIDE SEQUENCE [LARGE SCALE GENOMIC DNA]</scope>
    <source>
        <strain evidence="3 4">NBRC 16266</strain>
    </source>
</reference>
<dbReference type="EMBL" id="BLAE01000102">
    <property type="protein sequence ID" value="GES16461.1"/>
    <property type="molecule type" value="Genomic_DNA"/>
</dbReference>
<evidence type="ECO:0000313" key="4">
    <source>
        <dbReference type="Proteomes" id="UP000331127"/>
    </source>
</evidence>
<evidence type="ECO:0000259" key="2">
    <source>
        <dbReference type="Pfam" id="PF18476"/>
    </source>
</evidence>
<dbReference type="InterPro" id="IPR041578">
    <property type="entry name" value="PIN_8"/>
</dbReference>
<dbReference type="RefSeq" id="WP_155361479.1">
    <property type="nucleotide sequence ID" value="NZ_BAAAHL010000012.1"/>
</dbReference>
<proteinExistence type="predicted"/>
<feature type="compositionally biased region" description="Basic and acidic residues" evidence="1">
    <location>
        <begin position="170"/>
        <end position="191"/>
    </location>
</feature>
<evidence type="ECO:0000313" key="3">
    <source>
        <dbReference type="EMBL" id="GES16461.1"/>
    </source>
</evidence>
<dbReference type="OrthoDB" id="9182727at2"/>